<protein>
    <submittedName>
        <fullName evidence="1">Phage portal protein</fullName>
    </submittedName>
</protein>
<evidence type="ECO:0000313" key="2">
    <source>
        <dbReference type="Proteomes" id="UP000241346"/>
    </source>
</evidence>
<name>A0A2T3MYI8_9GAMM</name>
<evidence type="ECO:0000313" key="1">
    <source>
        <dbReference type="EMBL" id="PSW05046.1"/>
    </source>
</evidence>
<organism evidence="1 2">
    <name type="scientific">Photobacterium rosenbergii</name>
    <dbReference type="NCBI Taxonomy" id="294936"/>
    <lineage>
        <taxon>Bacteria</taxon>
        <taxon>Pseudomonadati</taxon>
        <taxon>Pseudomonadota</taxon>
        <taxon>Gammaproteobacteria</taxon>
        <taxon>Vibrionales</taxon>
        <taxon>Vibrionaceae</taxon>
        <taxon>Photobacterium</taxon>
    </lineage>
</organism>
<reference evidence="1 2" key="1">
    <citation type="submission" date="2018-03" db="EMBL/GenBank/DDBJ databases">
        <title>Whole genome sequencing of Histamine producing bacteria.</title>
        <authorList>
            <person name="Butler K."/>
        </authorList>
    </citation>
    <scope>NUCLEOTIDE SEQUENCE [LARGE SCALE GENOMIC DNA]</scope>
    <source>
        <strain evidence="1 2">DSM 19138</strain>
    </source>
</reference>
<dbReference type="Proteomes" id="UP000241346">
    <property type="component" value="Unassembled WGS sequence"/>
</dbReference>
<dbReference type="Pfam" id="PF04860">
    <property type="entry name" value="Phage_portal"/>
    <property type="match status" value="1"/>
</dbReference>
<dbReference type="InterPro" id="IPR006427">
    <property type="entry name" value="Portal_HK97"/>
</dbReference>
<dbReference type="Gene3D" id="3.40.140.120">
    <property type="match status" value="1"/>
</dbReference>
<dbReference type="AlphaFoldDB" id="A0A2T3MYI8"/>
<dbReference type="EMBL" id="PYMB01000036">
    <property type="protein sequence ID" value="PSW05046.1"/>
    <property type="molecule type" value="Genomic_DNA"/>
</dbReference>
<gene>
    <name evidence="1" type="ORF">C9J01_27665</name>
</gene>
<sequence length="366" mass="41250">MIKFIKGLFKPEEKRSNSYSERSFDVSPFHHYLESPESIPAVNQAIHVISSSIAALPLYCSLSKDIDLILKKPNEQQSYYEFILILVRSMLINGNGYIEKQYGANGRLIGLYAHNYNYVSVERVGARYRYRVTNDLGGQRVLLDSEVCHIRYISSGGIMGGSPVKQCRRCIETALGIEINAKAYQDNGAYPRIIMETEDSFKGNYEALDRLKGDLTDALKGPKRRGKTLVLESGLKAKVLDVDMVQQDFARIYRLFNVDAIGRIFNIPPMLINDLTHGTYTNSTQQAKAFHDQTLRPILQMIESALCLSLGLPTDSCIQFDASSMLRMSQTERYQSYETAIRAGFMTPDEVRQIEGIRALLEAKGA</sequence>
<dbReference type="InterPro" id="IPR006944">
    <property type="entry name" value="Phage/GTA_portal"/>
</dbReference>
<dbReference type="OrthoDB" id="9765386at2"/>
<proteinExistence type="predicted"/>
<dbReference type="Gene3D" id="3.30.1120.70">
    <property type="match status" value="1"/>
</dbReference>
<dbReference type="NCBIfam" id="TIGR01537">
    <property type="entry name" value="portal_HK97"/>
    <property type="match status" value="1"/>
</dbReference>
<comment type="caution">
    <text evidence="1">The sequence shown here is derived from an EMBL/GenBank/DDBJ whole genome shotgun (WGS) entry which is preliminary data.</text>
</comment>
<dbReference type="RefSeq" id="WP_107301286.1">
    <property type="nucleotide sequence ID" value="NZ_PYMB01000036.1"/>
</dbReference>
<dbReference type="Gene3D" id="1.20.1270.210">
    <property type="match status" value="1"/>
</dbReference>
<accession>A0A2T3MYI8</accession>